<dbReference type="Gene3D" id="2.170.130.20">
    <property type="entry name" value="LCCL-like domain"/>
    <property type="match status" value="1"/>
</dbReference>
<feature type="region of interest" description="Disordered" evidence="1">
    <location>
        <begin position="155"/>
        <end position="264"/>
    </location>
</feature>
<evidence type="ECO:0000256" key="1">
    <source>
        <dbReference type="SAM" id="MobiDB-lite"/>
    </source>
</evidence>
<dbReference type="SUPFAM" id="SSF69848">
    <property type="entry name" value="LCCL domain"/>
    <property type="match status" value="1"/>
</dbReference>
<dbReference type="Pfam" id="PF08642">
    <property type="entry name" value="Rxt3"/>
    <property type="match status" value="1"/>
</dbReference>
<sequence length="636" mass="72614">MEDGRDMWGSASVPADHRDPSFWSKRIGRKNSMEEDGELKEFEEAGHEMQVEFRREEKEREQERKPRDDSIHDKEDKERDDQSSRGWGGHASSAMETSREKWEKGKDTREKGRDRRDPNHVERDELGAVKQEVEEPDVSKKAAFETGNVAEYLEIERKSSKDLENIKGADIDERERRKEREREKRLEQERSAERKSRHQEKAVDDVSMEDGERDKETFVNHNFQQKRRMLRSRGTSQALTRDGRPRILSKDSDGNQGGSETAAIIYRPGEYMPELTKLWREYESSKNGEGTSSGQGPTIEIRIPSKLVTTLNHQVRGSQLWGTDVYTDDSDLVAVLMHTGYYRPTAFQPPCSVHELRATVRVLPPQDSYTSTLRNNIRSRAWGAASGCSFSVDQCRIFKVGGGHIDLEPCLTRISAVAPTLAPAAMERSMTTRAASSNAYRQQRFVQEVTIQYNLSNEPWMKYSMSIVADRGLKKSQFTSARLRKGEVLYLETHRKRFELSYNGEKVACNGGFGATSATSAPVSTAGDKNRDKESEKPLSNHNGERVSGRGSGINDRVHQNGDMFDHYKWAVCKQPLPLRLMLVKGVPMPNEYVEVLEEGLAWEEIQWSQTGVWVREKEYPLARAQFLSQNLGNLE</sequence>
<dbReference type="Proteomes" id="UP000886520">
    <property type="component" value="Chromosome 3"/>
</dbReference>
<gene>
    <name evidence="2" type="ORF">GOP47_0003124</name>
</gene>
<feature type="compositionally biased region" description="Basic and acidic residues" evidence="1">
    <location>
        <begin position="97"/>
        <end position="140"/>
    </location>
</feature>
<dbReference type="InterPro" id="IPR013951">
    <property type="entry name" value="Rxt3"/>
</dbReference>
<accession>A0A9D4ZRJ3</accession>
<feature type="compositionally biased region" description="Basic and acidic residues" evidence="1">
    <location>
        <begin position="39"/>
        <end position="83"/>
    </location>
</feature>
<name>A0A9D4ZRJ3_ADICA</name>
<dbReference type="EMBL" id="JABFUD020000002">
    <property type="protein sequence ID" value="KAI5083381.1"/>
    <property type="molecule type" value="Genomic_DNA"/>
</dbReference>
<comment type="caution">
    <text evidence="2">The sequence shown here is derived from an EMBL/GenBank/DDBJ whole genome shotgun (WGS) entry which is preliminary data.</text>
</comment>
<dbReference type="AlphaFoldDB" id="A0A9D4ZRJ3"/>
<evidence type="ECO:0000313" key="3">
    <source>
        <dbReference type="Proteomes" id="UP000886520"/>
    </source>
</evidence>
<feature type="compositionally biased region" description="Basic and acidic residues" evidence="1">
    <location>
        <begin position="241"/>
        <end position="253"/>
    </location>
</feature>
<proteinExistence type="predicted"/>
<reference evidence="2" key="1">
    <citation type="submission" date="2021-01" db="EMBL/GenBank/DDBJ databases">
        <title>Adiantum capillus-veneris genome.</title>
        <authorList>
            <person name="Fang Y."/>
            <person name="Liao Q."/>
        </authorList>
    </citation>
    <scope>NUCLEOTIDE SEQUENCE</scope>
    <source>
        <strain evidence="2">H3</strain>
        <tissue evidence="2">Leaf</tissue>
    </source>
</reference>
<organism evidence="2 3">
    <name type="scientific">Adiantum capillus-veneris</name>
    <name type="common">Maidenhair fern</name>
    <dbReference type="NCBI Taxonomy" id="13818"/>
    <lineage>
        <taxon>Eukaryota</taxon>
        <taxon>Viridiplantae</taxon>
        <taxon>Streptophyta</taxon>
        <taxon>Embryophyta</taxon>
        <taxon>Tracheophyta</taxon>
        <taxon>Polypodiopsida</taxon>
        <taxon>Polypodiidae</taxon>
        <taxon>Polypodiales</taxon>
        <taxon>Pteridineae</taxon>
        <taxon>Pteridaceae</taxon>
        <taxon>Vittarioideae</taxon>
        <taxon>Adiantum</taxon>
    </lineage>
</organism>
<keyword evidence="3" id="KW-1185">Reference proteome</keyword>
<protein>
    <submittedName>
        <fullName evidence="2">Uncharacterized protein</fullName>
    </submittedName>
</protein>
<feature type="compositionally biased region" description="Basic and acidic residues" evidence="1">
    <location>
        <begin position="155"/>
        <end position="218"/>
    </location>
</feature>
<dbReference type="OrthoDB" id="3596986at2759"/>
<dbReference type="InterPro" id="IPR036609">
    <property type="entry name" value="LCCL_sf"/>
</dbReference>
<feature type="region of interest" description="Disordered" evidence="1">
    <location>
        <begin position="518"/>
        <end position="558"/>
    </location>
</feature>
<feature type="region of interest" description="Disordered" evidence="1">
    <location>
        <begin position="1"/>
        <end position="140"/>
    </location>
</feature>
<evidence type="ECO:0000313" key="2">
    <source>
        <dbReference type="EMBL" id="KAI5083381.1"/>
    </source>
</evidence>
<feature type="compositionally biased region" description="Basic and acidic residues" evidence="1">
    <location>
        <begin position="528"/>
        <end position="548"/>
    </location>
</feature>